<evidence type="ECO:0000259" key="1">
    <source>
        <dbReference type="Pfam" id="PF04187"/>
    </source>
</evidence>
<dbReference type="SUPFAM" id="SSF159501">
    <property type="entry name" value="EreA/ChaN-like"/>
    <property type="match status" value="1"/>
</dbReference>
<dbReference type="AlphaFoldDB" id="A0A3B0W7L8"/>
<accession>A0A3B0W7L8</accession>
<proteinExistence type="predicted"/>
<name>A0A3B0W7L8_9ZZZZ</name>
<evidence type="ECO:0000313" key="2">
    <source>
        <dbReference type="EMBL" id="VAW48343.1"/>
    </source>
</evidence>
<feature type="domain" description="Haem-binding uptake Tiki superfamily ChaN" evidence="1">
    <location>
        <begin position="68"/>
        <end position="272"/>
    </location>
</feature>
<reference evidence="2" key="1">
    <citation type="submission" date="2018-06" db="EMBL/GenBank/DDBJ databases">
        <authorList>
            <person name="Zhirakovskaya E."/>
        </authorList>
    </citation>
    <scope>NUCLEOTIDE SEQUENCE</scope>
</reference>
<dbReference type="CDD" id="cd14727">
    <property type="entry name" value="ChanN-like"/>
    <property type="match status" value="1"/>
</dbReference>
<dbReference type="Gene3D" id="3.40.50.11550">
    <property type="match status" value="1"/>
</dbReference>
<sequence length="342" mass="39583">MKKHAAQLTLLLSTVLLFTGCQTLQKNSPPPSSKQSYLKQPVVPLKHAYDFHVIETATESQQNIQKLAESLKDFDIIFIGEEHSNHASHLFQMQLLTELYALRPEQILSLEMFNRDHQDKLNRYLDGEVGEIYLVYKTPAWSNYIASYRPLVEHAKQHFIPVVAANASSDIVRCIGREGKPYLDKLTKEERNHIAKNPFLDNEAYRKRYMEFVEKIRKLSEEGKEKSYLAQLTRDNTMAESIYQTWLEHPESQVIHLNGSFHSDFYLGTVSALKALAPQLNIAVIAPVTVEDNQHPTYSDEDLTRGQYIYLIPEQPEQYVDRSYRQKNHKAMFKKASTKQCH</sequence>
<dbReference type="InterPro" id="IPR007314">
    <property type="entry name" value="Cofac_haem-bd_dom"/>
</dbReference>
<dbReference type="PROSITE" id="PS51257">
    <property type="entry name" value="PROKAR_LIPOPROTEIN"/>
    <property type="match status" value="1"/>
</dbReference>
<dbReference type="Pfam" id="PF04187">
    <property type="entry name" value="Cofac_haem_bdg"/>
    <property type="match status" value="1"/>
</dbReference>
<dbReference type="EMBL" id="UOFB01000256">
    <property type="protein sequence ID" value="VAW48343.1"/>
    <property type="molecule type" value="Genomic_DNA"/>
</dbReference>
<dbReference type="PIRSF" id="PIRSF020419">
    <property type="entry name" value="Fe_uptake_reg_CjrA_prd"/>
    <property type="match status" value="1"/>
</dbReference>
<gene>
    <name evidence="2" type="ORF">MNBD_GAMMA04-1870</name>
</gene>
<organism evidence="2">
    <name type="scientific">hydrothermal vent metagenome</name>
    <dbReference type="NCBI Taxonomy" id="652676"/>
    <lineage>
        <taxon>unclassified sequences</taxon>
        <taxon>metagenomes</taxon>
        <taxon>ecological metagenomes</taxon>
    </lineage>
</organism>
<dbReference type="InterPro" id="IPR016773">
    <property type="entry name" value="Fe3_uptake_reg_CjrA_prd"/>
</dbReference>
<protein>
    <recommendedName>
        <fullName evidence="1">Haem-binding uptake Tiki superfamily ChaN domain-containing protein</fullName>
    </recommendedName>
</protein>